<dbReference type="SUPFAM" id="SSF81321">
    <property type="entry name" value="Family A G protein-coupled receptor-like"/>
    <property type="match status" value="1"/>
</dbReference>
<sequence length="359" mass="41463">MEMYFLRHATWERLYNCNLYSVDDVPLEQRQHVFLGTTFIILSVIFMILYIPCIIAVRKYMKKNTCYKFLFFLGIVDILTIPANGIMTGYMAIVGAVFCSYPTFLYFSGPYGYFFWVTESTTAIFLALNRCIEILSPNLADTLYRDGRTWLWMIPPVLYALYFALFTKPVMFNGIYMAWFGNPHLGYIDDPEGITYGNHLHSFHNMLVCFSLTALYFFFIFAFIYKAKSMRYNTNANGSGAKVLPHKAAFIQVFLISIFNVVGASLYIYMQYIYIAPWLIVTAQTCWLIIHGMPSIFFLVVNKTIRNECIRMISGGSKVATTSHMSNSNAERTLKNTFGDKQQKKQQKETQQQQSLSDN</sequence>
<proteinExistence type="predicted"/>
<feature type="region of interest" description="Disordered" evidence="1">
    <location>
        <begin position="320"/>
        <end position="359"/>
    </location>
</feature>
<feature type="compositionally biased region" description="Low complexity" evidence="1">
    <location>
        <begin position="349"/>
        <end position="359"/>
    </location>
</feature>
<evidence type="ECO:0000313" key="3">
    <source>
        <dbReference type="EMBL" id="KAI1709771.1"/>
    </source>
</evidence>
<feature type="compositionally biased region" description="Polar residues" evidence="1">
    <location>
        <begin position="320"/>
        <end position="340"/>
    </location>
</feature>
<dbReference type="InterPro" id="IPR019425">
    <property type="entry name" value="7TM_GPCR_serpentine_rcpt_Srt"/>
</dbReference>
<name>A0AAD4QYK3_9BILA</name>
<evidence type="ECO:0000313" key="4">
    <source>
        <dbReference type="Proteomes" id="UP001201812"/>
    </source>
</evidence>
<accession>A0AAD4QYK3</accession>
<feature type="transmembrane region" description="Helical" evidence="2">
    <location>
        <begin position="110"/>
        <end position="128"/>
    </location>
</feature>
<comment type="caution">
    <text evidence="3">The sequence shown here is derived from an EMBL/GenBank/DDBJ whole genome shotgun (WGS) entry which is preliminary data.</text>
</comment>
<feature type="transmembrane region" description="Helical" evidence="2">
    <location>
        <begin position="203"/>
        <end position="227"/>
    </location>
</feature>
<dbReference type="AlphaFoldDB" id="A0AAD4QYK3"/>
<protein>
    <submittedName>
        <fullName evidence="3">Serpentine type 7TM GPCR chemoreceptor srt domain-containing protein</fullName>
    </submittedName>
</protein>
<keyword evidence="2" id="KW-1133">Transmembrane helix</keyword>
<feature type="transmembrane region" description="Helical" evidence="2">
    <location>
        <begin position="275"/>
        <end position="301"/>
    </location>
</feature>
<dbReference type="PANTHER" id="PTHR23021:SF11">
    <property type="entry name" value="SERPENTINE RECEPTOR, CLASS T"/>
    <property type="match status" value="1"/>
</dbReference>
<keyword evidence="2" id="KW-0472">Membrane</keyword>
<keyword evidence="2" id="KW-0812">Transmembrane</keyword>
<organism evidence="3 4">
    <name type="scientific">Ditylenchus destructor</name>
    <dbReference type="NCBI Taxonomy" id="166010"/>
    <lineage>
        <taxon>Eukaryota</taxon>
        <taxon>Metazoa</taxon>
        <taxon>Ecdysozoa</taxon>
        <taxon>Nematoda</taxon>
        <taxon>Chromadorea</taxon>
        <taxon>Rhabditida</taxon>
        <taxon>Tylenchina</taxon>
        <taxon>Tylenchomorpha</taxon>
        <taxon>Sphaerularioidea</taxon>
        <taxon>Anguinidae</taxon>
        <taxon>Anguininae</taxon>
        <taxon>Ditylenchus</taxon>
    </lineage>
</organism>
<dbReference type="Gene3D" id="1.20.1070.10">
    <property type="entry name" value="Rhodopsin 7-helix transmembrane proteins"/>
    <property type="match status" value="1"/>
</dbReference>
<feature type="transmembrane region" description="Helical" evidence="2">
    <location>
        <begin position="33"/>
        <end position="57"/>
    </location>
</feature>
<feature type="transmembrane region" description="Helical" evidence="2">
    <location>
        <begin position="69"/>
        <end position="98"/>
    </location>
</feature>
<dbReference type="PANTHER" id="PTHR23021">
    <property type="entry name" value="SERPENTINE RECEPTOR, CLASS T"/>
    <property type="match status" value="1"/>
</dbReference>
<evidence type="ECO:0000256" key="1">
    <source>
        <dbReference type="SAM" id="MobiDB-lite"/>
    </source>
</evidence>
<gene>
    <name evidence="3" type="ORF">DdX_11164</name>
</gene>
<keyword evidence="4" id="KW-1185">Reference proteome</keyword>
<dbReference type="Proteomes" id="UP001201812">
    <property type="component" value="Unassembled WGS sequence"/>
</dbReference>
<feature type="transmembrane region" description="Helical" evidence="2">
    <location>
        <begin position="149"/>
        <end position="167"/>
    </location>
</feature>
<reference evidence="3" key="1">
    <citation type="submission" date="2022-01" db="EMBL/GenBank/DDBJ databases">
        <title>Genome Sequence Resource for Two Populations of Ditylenchus destructor, the Migratory Endoparasitic Phytonematode.</title>
        <authorList>
            <person name="Zhang H."/>
            <person name="Lin R."/>
            <person name="Xie B."/>
        </authorList>
    </citation>
    <scope>NUCLEOTIDE SEQUENCE</scope>
    <source>
        <strain evidence="3">BazhouSP</strain>
    </source>
</reference>
<dbReference type="EMBL" id="JAKKPZ010000029">
    <property type="protein sequence ID" value="KAI1709771.1"/>
    <property type="molecule type" value="Genomic_DNA"/>
</dbReference>
<evidence type="ECO:0000256" key="2">
    <source>
        <dbReference type="SAM" id="Phobius"/>
    </source>
</evidence>
<dbReference type="Pfam" id="PF10321">
    <property type="entry name" value="7TM_GPCR_Srt"/>
    <property type="match status" value="1"/>
</dbReference>
<feature type="transmembrane region" description="Helical" evidence="2">
    <location>
        <begin position="248"/>
        <end position="269"/>
    </location>
</feature>